<feature type="domain" description="Integrase catalytic" evidence="2">
    <location>
        <begin position="368"/>
        <end position="464"/>
    </location>
</feature>
<dbReference type="PANTHER" id="PTHR42648">
    <property type="entry name" value="TRANSPOSASE, PUTATIVE-RELATED"/>
    <property type="match status" value="1"/>
</dbReference>
<dbReference type="PANTHER" id="PTHR42648:SF32">
    <property type="entry name" value="RIBONUCLEASE H-LIKE DOMAIN, GAG-PRE-INTEGRASE DOMAIN PROTEIN-RELATED"/>
    <property type="match status" value="1"/>
</dbReference>
<dbReference type="InterPro" id="IPR036397">
    <property type="entry name" value="RNaseH_sf"/>
</dbReference>
<dbReference type="InterPro" id="IPR001584">
    <property type="entry name" value="Integrase_cat-core"/>
</dbReference>
<dbReference type="InterPro" id="IPR012337">
    <property type="entry name" value="RNaseH-like_sf"/>
</dbReference>
<evidence type="ECO:0000313" key="3">
    <source>
        <dbReference type="EMBL" id="GJT98160.1"/>
    </source>
</evidence>
<dbReference type="Gene3D" id="3.30.420.10">
    <property type="entry name" value="Ribonuclease H-like superfamily/Ribonuclease H"/>
    <property type="match status" value="1"/>
</dbReference>
<reference evidence="3" key="2">
    <citation type="submission" date="2022-01" db="EMBL/GenBank/DDBJ databases">
        <authorList>
            <person name="Yamashiro T."/>
            <person name="Shiraishi A."/>
            <person name="Satake H."/>
            <person name="Nakayama K."/>
        </authorList>
    </citation>
    <scope>NUCLEOTIDE SEQUENCE</scope>
</reference>
<dbReference type="EMBL" id="BQNB010020648">
    <property type="protein sequence ID" value="GJT98160.1"/>
    <property type="molecule type" value="Genomic_DNA"/>
</dbReference>
<feature type="region of interest" description="Disordered" evidence="1">
    <location>
        <begin position="492"/>
        <end position="522"/>
    </location>
</feature>
<evidence type="ECO:0000313" key="4">
    <source>
        <dbReference type="Proteomes" id="UP001151760"/>
    </source>
</evidence>
<accession>A0ABQ5IEM9</accession>
<protein>
    <submittedName>
        <fullName evidence="3">Ribonuclease H-like domain-containing protein</fullName>
    </submittedName>
</protein>
<organism evidence="3 4">
    <name type="scientific">Tanacetum coccineum</name>
    <dbReference type="NCBI Taxonomy" id="301880"/>
    <lineage>
        <taxon>Eukaryota</taxon>
        <taxon>Viridiplantae</taxon>
        <taxon>Streptophyta</taxon>
        <taxon>Embryophyta</taxon>
        <taxon>Tracheophyta</taxon>
        <taxon>Spermatophyta</taxon>
        <taxon>Magnoliopsida</taxon>
        <taxon>eudicotyledons</taxon>
        <taxon>Gunneridae</taxon>
        <taxon>Pentapetalae</taxon>
        <taxon>asterids</taxon>
        <taxon>campanulids</taxon>
        <taxon>Asterales</taxon>
        <taxon>Asteraceae</taxon>
        <taxon>Asteroideae</taxon>
        <taxon>Anthemideae</taxon>
        <taxon>Anthemidinae</taxon>
        <taxon>Tanacetum</taxon>
    </lineage>
</organism>
<reference evidence="3" key="1">
    <citation type="journal article" date="2022" name="Int. J. Mol. Sci.">
        <title>Draft Genome of Tanacetum Coccineum: Genomic Comparison of Closely Related Tanacetum-Family Plants.</title>
        <authorList>
            <person name="Yamashiro T."/>
            <person name="Shiraishi A."/>
            <person name="Nakayama K."/>
            <person name="Satake H."/>
        </authorList>
    </citation>
    <scope>NUCLEOTIDE SEQUENCE</scope>
</reference>
<dbReference type="SUPFAM" id="SSF53098">
    <property type="entry name" value="Ribonuclease H-like"/>
    <property type="match status" value="1"/>
</dbReference>
<keyword evidence="4" id="KW-1185">Reference proteome</keyword>
<evidence type="ECO:0000259" key="2">
    <source>
        <dbReference type="PROSITE" id="PS50994"/>
    </source>
</evidence>
<evidence type="ECO:0000256" key="1">
    <source>
        <dbReference type="SAM" id="MobiDB-lite"/>
    </source>
</evidence>
<dbReference type="Proteomes" id="UP001151760">
    <property type="component" value="Unassembled WGS sequence"/>
</dbReference>
<gene>
    <name evidence="3" type="ORF">Tco_1093678</name>
</gene>
<sequence length="522" mass="59420">MIPQTTAISNIKLLILKKEEYDIWAMEMEHYIYTLTMGWLEGNSEWKLKKRISSGKDGCYSITSTKDFMDDAKEIWEAIKTRFGGNANSKKMQKAVFKQQFKAFTISSSEGETEGLANFADESINSLFANNKEVWDLLLRPGKIEDDIEEMDINWQIALIAIRMKKFYKKSGRRVRVDGKAPVGFDKKKLDASIVTSLVPLLGKCDQEAQILAYSQAVKKLEAPFVTFKKATSLNEKINFQANELYEKMKKLKNYKRIGSIGTSSEHSVDLESEISRVPQEMYVSKPISTNEKGNKDQLEDFKEFNRGSVTFEGSKRYITGKGRIRDGNLDFDSVSFVKELGHFNLFSISQICDKQHKIENQLNHRVKIIRSNNGTEFKNRDMLEFYRNKGIKQEYSNARTPQQNRVAERKNRTLIEAARTILADSLLPTTFWGIAVSRLAIFNQANPHAGTSEVTNSAGTSQTLNANASEEKDEDAELIVVPSAVKNTAEKVETRKSEIFTEPQQEKEAFFNGHSDDNHKI</sequence>
<comment type="caution">
    <text evidence="3">The sequence shown here is derived from an EMBL/GenBank/DDBJ whole genome shotgun (WGS) entry which is preliminary data.</text>
</comment>
<dbReference type="InterPro" id="IPR039537">
    <property type="entry name" value="Retrotran_Ty1/copia-like"/>
</dbReference>
<proteinExistence type="predicted"/>
<name>A0ABQ5IEM9_9ASTR</name>
<dbReference type="PROSITE" id="PS50994">
    <property type="entry name" value="INTEGRASE"/>
    <property type="match status" value="1"/>
</dbReference>